<organism evidence="14 15">
    <name type="scientific">Fervidobacterium gondwanense DSM 13020</name>
    <dbReference type="NCBI Taxonomy" id="1121883"/>
    <lineage>
        <taxon>Bacteria</taxon>
        <taxon>Thermotogati</taxon>
        <taxon>Thermotogota</taxon>
        <taxon>Thermotogae</taxon>
        <taxon>Thermotogales</taxon>
        <taxon>Fervidobacteriaceae</taxon>
        <taxon>Fervidobacterium</taxon>
    </lineage>
</organism>
<dbReference type="InterPro" id="IPR036890">
    <property type="entry name" value="HATPase_C_sf"/>
</dbReference>
<dbReference type="EMBL" id="FRDJ01000008">
    <property type="protein sequence ID" value="SHN64655.1"/>
    <property type="molecule type" value="Genomic_DNA"/>
</dbReference>
<dbReference type="FunFam" id="3.30.565.10:FF:000016">
    <property type="entry name" value="Chemotaxis protein CheA, putative"/>
    <property type="match status" value="1"/>
</dbReference>
<evidence type="ECO:0000256" key="5">
    <source>
        <dbReference type="ARBA" id="ARBA00022741"/>
    </source>
</evidence>
<dbReference type="GO" id="GO:0000160">
    <property type="term" value="P:phosphorelay signal transduction system"/>
    <property type="evidence" value="ECO:0007669"/>
    <property type="project" value="InterPro"/>
</dbReference>
<evidence type="ECO:0000256" key="2">
    <source>
        <dbReference type="ARBA" id="ARBA00012438"/>
    </source>
</evidence>
<dbReference type="SUPFAM" id="SSF55874">
    <property type="entry name" value="ATPase domain of HSP90 chaperone/DNA topoisomerase II/histidine kinase"/>
    <property type="match status" value="1"/>
</dbReference>
<evidence type="ECO:0000256" key="9">
    <source>
        <dbReference type="SAM" id="Coils"/>
    </source>
</evidence>
<keyword evidence="9" id="KW-0175">Coiled coil</keyword>
<dbReference type="InterPro" id="IPR008207">
    <property type="entry name" value="Sig_transdc_His_kin_Hpt_dom"/>
</dbReference>
<dbReference type="InterPro" id="IPR036641">
    <property type="entry name" value="HPT_dom_sf"/>
</dbReference>
<dbReference type="InterPro" id="IPR002545">
    <property type="entry name" value="CheW-lke_dom"/>
</dbReference>
<comment type="catalytic activity">
    <reaction evidence="1">
        <text>ATP + protein L-histidine = ADP + protein N-phospho-L-histidine.</text>
        <dbReference type="EC" id="2.7.13.3"/>
    </reaction>
</comment>
<accession>A0A1M7T1J4</accession>
<evidence type="ECO:0000259" key="11">
    <source>
        <dbReference type="PROSITE" id="PS50109"/>
    </source>
</evidence>
<dbReference type="Pfam" id="PF01584">
    <property type="entry name" value="CheW"/>
    <property type="match status" value="1"/>
</dbReference>
<keyword evidence="6 14" id="KW-0418">Kinase</keyword>
<evidence type="ECO:0000256" key="1">
    <source>
        <dbReference type="ARBA" id="ARBA00000085"/>
    </source>
</evidence>
<dbReference type="PANTHER" id="PTHR43395:SF10">
    <property type="entry name" value="CHEMOTAXIS PROTEIN CHEA"/>
    <property type="match status" value="1"/>
</dbReference>
<dbReference type="GO" id="GO:0004673">
    <property type="term" value="F:protein histidine kinase activity"/>
    <property type="evidence" value="ECO:0007669"/>
    <property type="project" value="UniProtKB-EC"/>
</dbReference>
<dbReference type="PROSITE" id="PS50894">
    <property type="entry name" value="HPT"/>
    <property type="match status" value="1"/>
</dbReference>
<dbReference type="InterPro" id="IPR051315">
    <property type="entry name" value="Bact_Chemotaxis_CheA"/>
</dbReference>
<evidence type="ECO:0000256" key="3">
    <source>
        <dbReference type="ARBA" id="ARBA00022553"/>
    </source>
</evidence>
<dbReference type="Pfam" id="PF02518">
    <property type="entry name" value="HATPase_c"/>
    <property type="match status" value="1"/>
</dbReference>
<dbReference type="Proteomes" id="UP000184207">
    <property type="component" value="Unassembled WGS sequence"/>
</dbReference>
<dbReference type="CDD" id="cd16916">
    <property type="entry name" value="HATPase_CheA-like"/>
    <property type="match status" value="1"/>
</dbReference>
<dbReference type="InterPro" id="IPR004358">
    <property type="entry name" value="Sig_transdc_His_kin-like_C"/>
</dbReference>
<dbReference type="CDD" id="cd00088">
    <property type="entry name" value="HPT"/>
    <property type="match status" value="1"/>
</dbReference>
<comment type="function">
    <text evidence="7">Involved in the transmission of sensory signals from the chemoreceptors to the flagellar motors. CheA is autophosphorylated; it can transfer its phosphate group to either CheB or CheY.</text>
</comment>
<protein>
    <recommendedName>
        <fullName evidence="2">histidine kinase</fullName>
        <ecNumber evidence="2">2.7.13.3</ecNumber>
    </recommendedName>
</protein>
<dbReference type="AlphaFoldDB" id="A0A1M7T1J4"/>
<feature type="domain" description="Histidine kinase" evidence="11">
    <location>
        <begin position="439"/>
        <end position="697"/>
    </location>
</feature>
<evidence type="ECO:0000256" key="7">
    <source>
        <dbReference type="ARBA" id="ARBA00035100"/>
    </source>
</evidence>
<evidence type="ECO:0000313" key="14">
    <source>
        <dbReference type="EMBL" id="SHN64655.1"/>
    </source>
</evidence>
<evidence type="ECO:0000259" key="13">
    <source>
        <dbReference type="PROSITE" id="PS50894"/>
    </source>
</evidence>
<keyword evidence="3 8" id="KW-0597">Phosphoprotein</keyword>
<evidence type="ECO:0000259" key="12">
    <source>
        <dbReference type="PROSITE" id="PS50851"/>
    </source>
</evidence>
<evidence type="ECO:0000256" key="4">
    <source>
        <dbReference type="ARBA" id="ARBA00022679"/>
    </source>
</evidence>
<dbReference type="Gene3D" id="1.20.120.160">
    <property type="entry name" value="HPT domain"/>
    <property type="match status" value="2"/>
</dbReference>
<reference evidence="15" key="1">
    <citation type="submission" date="2016-12" db="EMBL/GenBank/DDBJ databases">
        <authorList>
            <person name="Varghese N."/>
            <person name="Submissions S."/>
        </authorList>
    </citation>
    <scope>NUCLEOTIDE SEQUENCE [LARGE SCALE GENOMIC DNA]</scope>
    <source>
        <strain evidence="15">DSM 13020</strain>
    </source>
</reference>
<dbReference type="RefSeq" id="WP_072759930.1">
    <property type="nucleotide sequence ID" value="NZ_FRDJ01000008.1"/>
</dbReference>
<dbReference type="GO" id="GO:0006935">
    <property type="term" value="P:chemotaxis"/>
    <property type="evidence" value="ECO:0007669"/>
    <property type="project" value="InterPro"/>
</dbReference>
<feature type="region of interest" description="Disordered" evidence="10">
    <location>
        <begin position="134"/>
        <end position="173"/>
    </location>
</feature>
<dbReference type="InterPro" id="IPR003594">
    <property type="entry name" value="HATPase_dom"/>
</dbReference>
<feature type="domain" description="CheW-like" evidence="12">
    <location>
        <begin position="699"/>
        <end position="838"/>
    </location>
</feature>
<dbReference type="PROSITE" id="PS50109">
    <property type="entry name" value="HIS_KIN"/>
    <property type="match status" value="1"/>
</dbReference>
<dbReference type="SUPFAM" id="SSF50341">
    <property type="entry name" value="CheW-like"/>
    <property type="match status" value="1"/>
</dbReference>
<dbReference type="SMART" id="SM00260">
    <property type="entry name" value="CheW"/>
    <property type="match status" value="1"/>
</dbReference>
<dbReference type="PROSITE" id="PS50851">
    <property type="entry name" value="CHEW"/>
    <property type="match status" value="1"/>
</dbReference>
<dbReference type="InterPro" id="IPR005467">
    <property type="entry name" value="His_kinase_dom"/>
</dbReference>
<feature type="compositionally biased region" description="Basic and acidic residues" evidence="10">
    <location>
        <begin position="161"/>
        <end position="173"/>
    </location>
</feature>
<keyword evidence="5" id="KW-0547">Nucleotide-binding</keyword>
<evidence type="ECO:0000256" key="10">
    <source>
        <dbReference type="SAM" id="MobiDB-lite"/>
    </source>
</evidence>
<dbReference type="EC" id="2.7.13.3" evidence="2"/>
<dbReference type="InterPro" id="IPR036061">
    <property type="entry name" value="CheW-like_dom_sf"/>
</dbReference>
<name>A0A1M7T1J4_FERGO</name>
<feature type="domain" description="HPt" evidence="13">
    <location>
        <begin position="3"/>
        <end position="104"/>
    </location>
</feature>
<evidence type="ECO:0000256" key="6">
    <source>
        <dbReference type="ARBA" id="ARBA00022777"/>
    </source>
</evidence>
<dbReference type="Gene3D" id="3.30.565.10">
    <property type="entry name" value="Histidine kinase-like ATPase, C-terminal domain"/>
    <property type="match status" value="1"/>
</dbReference>
<keyword evidence="4" id="KW-0808">Transferase</keyword>
<dbReference type="PRINTS" id="PR00344">
    <property type="entry name" value="BCTRLSENSOR"/>
</dbReference>
<dbReference type="PANTHER" id="PTHR43395">
    <property type="entry name" value="SENSOR HISTIDINE KINASE CHEA"/>
    <property type="match status" value="1"/>
</dbReference>
<dbReference type="Gene3D" id="2.30.30.40">
    <property type="entry name" value="SH3 Domains"/>
    <property type="match status" value="1"/>
</dbReference>
<sequence>MKFQKEEFEIVRAIIEEVETLLSKAEEIIVINQWSESQLTDLIRAFHTIKGVVGFLQLQDVVELSHFIESSLKDVLNSGVEPTHKLIDFMFDSINEVRKICSQLEDIVRESTEFIEIKPENFQLSNLLTQAKSLNEEPSEQKEESYSKDEENVKENTNTEGKQEEQTSTQEKKFEHELAQSTLKDFLDELEDRIQELDRLIQDYEKTFEKDVAHSIMRTFHSIKGGARLVLSLSQEIGNIIKSLENIKNLQELVHLAETYVSSKIQLGENADIEILYEIVDIIVEFQNAISSDTPFEETERLNVLLERLSETTSKKEHEKPKVQPYKVTEALSESQINDLISELMNLLNNFDSKTPIEKSETSRIALSLAETICETFERLGRKEEALRVSSIKEHLDSGDVKSALEQLNTILKEAPRIAPEKRQETPKTRIESEKPKSPISSELQTIRVAKTKIYEIYKIASEFITMKNELRHLIRTSHFTDNAAEVIENFERKFSRLTYELSNVALDVRKIPLRYLFNQFRRTTRELAKNLGKKIEVIVEGEDVEVDRDIVELLVDPITHMLRNAVDHGIEYPEERKQFGKPETGTVKISASYSGNFAMIEISDDGRGFDTKKIKEKAVKQGLISKEEADKLSEKEVANLIFLPGFSTKDQVSQISGRGYGMDIVLSTMNKIGGQVNLDWIPSKGSKISLKIPLHTLYIKALIFKVENRKFAIPMEYLQAVQNIHIKDIHSYKNQQFIRYMTELIPIFSARDLLSSSGSPSTQSTFDKRGKYYALIVKTEKSRFALTVDKIIEEGEYVGMELPYGSPGNFYSGTTITGDGTVALILDPDRFWQFLTLSLRNKDRIPEVEGNHG</sequence>
<proteinExistence type="predicted"/>
<dbReference type="STRING" id="1121883.SAMN02745226_01439"/>
<feature type="modified residue" description="Phosphohistidine" evidence="8">
    <location>
        <position position="47"/>
    </location>
</feature>
<dbReference type="SMART" id="SM00073">
    <property type="entry name" value="HPT"/>
    <property type="match status" value="2"/>
</dbReference>
<keyword evidence="15" id="KW-1185">Reference proteome</keyword>
<evidence type="ECO:0000256" key="8">
    <source>
        <dbReference type="PROSITE-ProRule" id="PRU00110"/>
    </source>
</evidence>
<dbReference type="SUPFAM" id="SSF47226">
    <property type="entry name" value="Histidine-containing phosphotransfer domain, HPT domain"/>
    <property type="match status" value="2"/>
</dbReference>
<evidence type="ECO:0000313" key="15">
    <source>
        <dbReference type="Proteomes" id="UP000184207"/>
    </source>
</evidence>
<feature type="compositionally biased region" description="Basic and acidic residues" evidence="10">
    <location>
        <begin position="139"/>
        <end position="154"/>
    </location>
</feature>
<dbReference type="SMART" id="SM00387">
    <property type="entry name" value="HATPase_c"/>
    <property type="match status" value="1"/>
</dbReference>
<feature type="coiled-coil region" evidence="9">
    <location>
        <begin position="180"/>
        <end position="207"/>
    </location>
</feature>
<gene>
    <name evidence="14" type="ORF">SAMN02745226_01439</name>
</gene>
<dbReference type="Pfam" id="PF01627">
    <property type="entry name" value="Hpt"/>
    <property type="match status" value="2"/>
</dbReference>